<feature type="binding site" evidence="7">
    <location>
        <position position="44"/>
    </location>
    <ligand>
        <name>ATP</name>
        <dbReference type="ChEBI" id="CHEBI:30616"/>
    </ligand>
</feature>
<evidence type="ECO:0000259" key="10">
    <source>
        <dbReference type="PROSITE" id="PS50011"/>
    </source>
</evidence>
<dbReference type="PROSITE" id="PS00108">
    <property type="entry name" value="PROTEIN_KINASE_ST"/>
    <property type="match status" value="1"/>
</dbReference>
<evidence type="ECO:0000256" key="1">
    <source>
        <dbReference type="ARBA" id="ARBA00022527"/>
    </source>
</evidence>
<evidence type="ECO:0000256" key="2">
    <source>
        <dbReference type="ARBA" id="ARBA00022679"/>
    </source>
</evidence>
<feature type="compositionally biased region" description="Low complexity" evidence="9">
    <location>
        <begin position="376"/>
        <end position="396"/>
    </location>
</feature>
<keyword evidence="5 7" id="KW-0067">ATP-binding</keyword>
<keyword evidence="2" id="KW-0808">Transferase</keyword>
<dbReference type="OrthoDB" id="40902at2759"/>
<dbReference type="AlphaFoldDB" id="A0A5J4Z4N5"/>
<evidence type="ECO:0000256" key="9">
    <source>
        <dbReference type="SAM" id="MobiDB-lite"/>
    </source>
</evidence>
<dbReference type="Gene3D" id="3.30.200.20">
    <property type="entry name" value="Phosphorylase Kinase, domain 1"/>
    <property type="match status" value="1"/>
</dbReference>
<feature type="cross-link" description="Glycyl lysine isopeptide (Lys-Gly) (interchain with G-Cter in SUMO2)" evidence="8">
    <location>
        <position position="146"/>
    </location>
</feature>
<evidence type="ECO:0000256" key="7">
    <source>
        <dbReference type="PIRSR" id="PIRSR630616-2"/>
    </source>
</evidence>
<dbReference type="GO" id="GO:0004674">
    <property type="term" value="F:protein serine/threonine kinase activity"/>
    <property type="evidence" value="ECO:0007669"/>
    <property type="project" value="UniProtKB-KW"/>
</dbReference>
<dbReference type="PROSITE" id="PS50011">
    <property type="entry name" value="PROTEIN_KINASE_DOM"/>
    <property type="match status" value="1"/>
</dbReference>
<evidence type="ECO:0000313" key="11">
    <source>
        <dbReference type="EMBL" id="KAA8497547.1"/>
    </source>
</evidence>
<evidence type="ECO:0000313" key="12">
    <source>
        <dbReference type="Proteomes" id="UP000324585"/>
    </source>
</evidence>
<dbReference type="GO" id="GO:0005524">
    <property type="term" value="F:ATP binding"/>
    <property type="evidence" value="ECO:0007669"/>
    <property type="project" value="UniProtKB-KW"/>
</dbReference>
<evidence type="ECO:0000256" key="3">
    <source>
        <dbReference type="ARBA" id="ARBA00022741"/>
    </source>
</evidence>
<evidence type="ECO:0000256" key="8">
    <source>
        <dbReference type="PIRSR" id="PIRSR630616-3"/>
    </source>
</evidence>
<name>A0A5J4Z4N5_PORPP</name>
<feature type="binding site" evidence="7">
    <location>
        <begin position="148"/>
        <end position="149"/>
    </location>
    <ligand>
        <name>ATP</name>
        <dbReference type="ChEBI" id="CHEBI:30616"/>
    </ligand>
</feature>
<protein>
    <submittedName>
        <fullName evidence="11">CDPK-related kinase 5</fullName>
    </submittedName>
</protein>
<dbReference type="SMART" id="SM00220">
    <property type="entry name" value="S_TKc"/>
    <property type="match status" value="1"/>
</dbReference>
<dbReference type="SUPFAM" id="SSF56112">
    <property type="entry name" value="Protein kinase-like (PK-like)"/>
    <property type="match status" value="1"/>
</dbReference>
<keyword evidence="4 11" id="KW-0418">Kinase</keyword>
<dbReference type="Proteomes" id="UP000324585">
    <property type="component" value="Unassembled WGS sequence"/>
</dbReference>
<dbReference type="InterPro" id="IPR011009">
    <property type="entry name" value="Kinase-like_dom_sf"/>
</dbReference>
<evidence type="ECO:0000256" key="5">
    <source>
        <dbReference type="ARBA" id="ARBA00022840"/>
    </source>
</evidence>
<evidence type="ECO:0000256" key="6">
    <source>
        <dbReference type="PIRSR" id="PIRSR630616-1"/>
    </source>
</evidence>
<keyword evidence="1" id="KW-0723">Serine/threonine-protein kinase</keyword>
<comment type="caution">
    <text evidence="11">The sequence shown here is derived from an EMBL/GenBank/DDBJ whole genome shotgun (WGS) entry which is preliminary data.</text>
</comment>
<reference evidence="12" key="1">
    <citation type="journal article" date="2019" name="Nat. Commun.">
        <title>Expansion of phycobilisome linker gene families in mesophilic red algae.</title>
        <authorList>
            <person name="Lee J."/>
            <person name="Kim D."/>
            <person name="Bhattacharya D."/>
            <person name="Yoon H.S."/>
        </authorList>
    </citation>
    <scope>NUCLEOTIDE SEQUENCE [LARGE SCALE GENOMIC DNA]</scope>
    <source>
        <strain evidence="12">CCMP 1328</strain>
    </source>
</reference>
<feature type="compositionally biased region" description="Basic and acidic residues" evidence="9">
    <location>
        <begin position="420"/>
        <end position="432"/>
    </location>
</feature>
<dbReference type="InterPro" id="IPR030616">
    <property type="entry name" value="Aur-like"/>
</dbReference>
<dbReference type="InterPro" id="IPR000719">
    <property type="entry name" value="Prot_kinase_dom"/>
</dbReference>
<dbReference type="Gene3D" id="1.10.510.10">
    <property type="entry name" value="Transferase(Phosphotransferase) domain 1"/>
    <property type="match status" value="1"/>
</dbReference>
<sequence>MVVFGEYYDSDDEFERRAQAGALAGTAVHLANAKDERSVVAAVKVVEKRRALADQRNLRMLRSEVACLARVHEFGPHPNIMRVYEITEDVSNIYIVSEYLDGGELFSLLAHAESVFVEAECAALMYHLLHAVSFLHSVGIHHRDIKPENLMFSKGAGVAGVKLIDFGVSFLVEEANLMNRINIGSALYLPPENIYGEPYTYKADIWSVGIIAFICLTGSLPYDLTMSENLLDVVLEFGPSFDLKDFKSLPADAQNFVRQMLSTDKEQRPNAEQLLSHPWLQKFITSSAAKKESNKVYTDRARTGIEPLVTLLSLESSNARRDLRSMLIQERITNIAQLPGNQLLLTGEGSDHLSVHGGSSFAPTPSRSPVPHQGNGSLSTSSITGGEESESPGQSGHAISASRKSNNLRSTVIEPPSSALERRTSRDPRTFVRAEGPSTSADASPLVRKFGYGTALWSSKNLVRSNFHIPSLLDESKVTTLRNSSLGAE</sequence>
<evidence type="ECO:0000256" key="4">
    <source>
        <dbReference type="ARBA" id="ARBA00022777"/>
    </source>
</evidence>
<dbReference type="InterPro" id="IPR008271">
    <property type="entry name" value="Ser/Thr_kinase_AS"/>
</dbReference>
<keyword evidence="12" id="KW-1185">Reference proteome</keyword>
<feature type="binding site" evidence="7">
    <location>
        <position position="165"/>
    </location>
    <ligand>
        <name>ATP</name>
        <dbReference type="ChEBI" id="CHEBI:30616"/>
    </ligand>
</feature>
<accession>A0A5J4Z4N5</accession>
<proteinExistence type="predicted"/>
<feature type="active site" description="Proton acceptor" evidence="6">
    <location>
        <position position="144"/>
    </location>
</feature>
<keyword evidence="3 7" id="KW-0547">Nucleotide-binding</keyword>
<dbReference type="Pfam" id="PF00069">
    <property type="entry name" value="Pkinase"/>
    <property type="match status" value="1"/>
</dbReference>
<organism evidence="11 12">
    <name type="scientific">Porphyridium purpureum</name>
    <name type="common">Red alga</name>
    <name type="synonym">Porphyridium cruentum</name>
    <dbReference type="NCBI Taxonomy" id="35688"/>
    <lineage>
        <taxon>Eukaryota</taxon>
        <taxon>Rhodophyta</taxon>
        <taxon>Bangiophyceae</taxon>
        <taxon>Porphyridiales</taxon>
        <taxon>Porphyridiaceae</taxon>
        <taxon>Porphyridium</taxon>
    </lineage>
</organism>
<feature type="domain" description="Protein kinase" evidence="10">
    <location>
        <begin position="14"/>
        <end position="280"/>
    </location>
</feature>
<gene>
    <name evidence="11" type="ORF">FVE85_5132</name>
</gene>
<dbReference type="PANTHER" id="PTHR24350">
    <property type="entry name" value="SERINE/THREONINE-PROTEIN KINASE IAL-RELATED"/>
    <property type="match status" value="1"/>
</dbReference>
<feature type="region of interest" description="Disordered" evidence="9">
    <location>
        <begin position="349"/>
        <end position="444"/>
    </location>
</feature>
<dbReference type="EMBL" id="VRMN01000001">
    <property type="protein sequence ID" value="KAA8497547.1"/>
    <property type="molecule type" value="Genomic_DNA"/>
</dbReference>